<dbReference type="InterPro" id="IPR050415">
    <property type="entry name" value="MRET"/>
</dbReference>
<dbReference type="InterPro" id="IPR012675">
    <property type="entry name" value="Beta-grasp_dom_sf"/>
</dbReference>
<comment type="cofactor">
    <cofactor evidence="1">
        <name>FMN</name>
        <dbReference type="ChEBI" id="CHEBI:58210"/>
    </cofactor>
</comment>
<evidence type="ECO:0000256" key="6">
    <source>
        <dbReference type="ARBA" id="ARBA00023002"/>
    </source>
</evidence>
<dbReference type="InterPro" id="IPR017938">
    <property type="entry name" value="Riboflavin_synthase-like_b-brl"/>
</dbReference>
<evidence type="ECO:0000256" key="2">
    <source>
        <dbReference type="ARBA" id="ARBA00022630"/>
    </source>
</evidence>
<accession>A0A2U3I3G5</accession>
<dbReference type="InterPro" id="IPR039261">
    <property type="entry name" value="FNR_nucleotide-bd"/>
</dbReference>
<dbReference type="Gene3D" id="3.10.20.30">
    <property type="match status" value="1"/>
</dbReference>
<dbReference type="SUPFAM" id="SSF54292">
    <property type="entry name" value="2Fe-2S ferredoxin-like"/>
    <property type="match status" value="1"/>
</dbReference>
<keyword evidence="2" id="KW-0285">Flavoprotein</keyword>
<gene>
    <name evidence="11" type="ORF">NOV72_01884</name>
</gene>
<dbReference type="PANTHER" id="PTHR47354">
    <property type="entry name" value="NADH OXIDOREDUCTASE HCR"/>
    <property type="match status" value="1"/>
</dbReference>
<keyword evidence="8" id="KW-0411">Iron-sulfur</keyword>
<evidence type="ECO:0000313" key="11">
    <source>
        <dbReference type="EMBL" id="SPB14641.1"/>
    </source>
</evidence>
<keyword evidence="3" id="KW-0288">FMN</keyword>
<dbReference type="PROSITE" id="PS00197">
    <property type="entry name" value="2FE2S_FER_1"/>
    <property type="match status" value="1"/>
</dbReference>
<dbReference type="GO" id="GO:0046872">
    <property type="term" value="F:metal ion binding"/>
    <property type="evidence" value="ECO:0007669"/>
    <property type="project" value="UniProtKB-KW"/>
</dbReference>
<organism evidence="11 12">
    <name type="scientific">Caballeronia novacaledonica</name>
    <dbReference type="NCBI Taxonomy" id="1544861"/>
    <lineage>
        <taxon>Bacteria</taxon>
        <taxon>Pseudomonadati</taxon>
        <taxon>Pseudomonadota</taxon>
        <taxon>Betaproteobacteria</taxon>
        <taxon>Burkholderiales</taxon>
        <taxon>Burkholderiaceae</taxon>
        <taxon>Caballeronia</taxon>
    </lineage>
</organism>
<evidence type="ECO:0000256" key="1">
    <source>
        <dbReference type="ARBA" id="ARBA00001917"/>
    </source>
</evidence>
<dbReference type="AlphaFoldDB" id="A0A2U3I3G5"/>
<evidence type="ECO:0000256" key="5">
    <source>
        <dbReference type="ARBA" id="ARBA00022723"/>
    </source>
</evidence>
<dbReference type="Proteomes" id="UP000238169">
    <property type="component" value="Unassembled WGS sequence"/>
</dbReference>
<dbReference type="InterPro" id="IPR001041">
    <property type="entry name" value="2Fe-2S_ferredoxin-type"/>
</dbReference>
<feature type="domain" description="FAD-binding FR-type" evidence="10">
    <location>
        <begin position="7"/>
        <end position="109"/>
    </location>
</feature>
<reference evidence="12" key="1">
    <citation type="submission" date="2018-01" db="EMBL/GenBank/DDBJ databases">
        <authorList>
            <person name="Peeters C."/>
        </authorList>
    </citation>
    <scope>NUCLEOTIDE SEQUENCE [LARGE SCALE GENOMIC DNA]</scope>
</reference>
<feature type="domain" description="2Fe-2S ferredoxin-type" evidence="9">
    <location>
        <begin position="240"/>
        <end position="325"/>
    </location>
</feature>
<evidence type="ECO:0000259" key="9">
    <source>
        <dbReference type="PROSITE" id="PS51085"/>
    </source>
</evidence>
<evidence type="ECO:0000256" key="4">
    <source>
        <dbReference type="ARBA" id="ARBA00022714"/>
    </source>
</evidence>
<evidence type="ECO:0000313" key="12">
    <source>
        <dbReference type="Proteomes" id="UP000238169"/>
    </source>
</evidence>
<evidence type="ECO:0000256" key="7">
    <source>
        <dbReference type="ARBA" id="ARBA00023004"/>
    </source>
</evidence>
<dbReference type="Pfam" id="PF22290">
    <property type="entry name" value="DmmA-like_N"/>
    <property type="match status" value="1"/>
</dbReference>
<dbReference type="InterPro" id="IPR006058">
    <property type="entry name" value="2Fe2S_fd_BS"/>
</dbReference>
<dbReference type="InterPro" id="IPR036010">
    <property type="entry name" value="2Fe-2S_ferredoxin-like_sf"/>
</dbReference>
<keyword evidence="12" id="KW-1185">Reference proteome</keyword>
<protein>
    <submittedName>
        <fullName evidence="11">Ferredoxin</fullName>
    </submittedName>
</protein>
<dbReference type="CDD" id="cd00207">
    <property type="entry name" value="fer2"/>
    <property type="match status" value="1"/>
</dbReference>
<keyword evidence="5" id="KW-0479">Metal-binding</keyword>
<dbReference type="SUPFAM" id="SSF52343">
    <property type="entry name" value="Ferredoxin reductase-like, C-terminal NADP-linked domain"/>
    <property type="match status" value="1"/>
</dbReference>
<keyword evidence="6" id="KW-0560">Oxidoreductase</keyword>
<dbReference type="PROSITE" id="PS51384">
    <property type="entry name" value="FAD_FR"/>
    <property type="match status" value="1"/>
</dbReference>
<dbReference type="PRINTS" id="PR00409">
    <property type="entry name" value="PHDIOXRDTASE"/>
</dbReference>
<dbReference type="InterPro" id="IPR054582">
    <property type="entry name" value="DmmA-like_N"/>
</dbReference>
<dbReference type="CDD" id="cd06185">
    <property type="entry name" value="PDR_like"/>
    <property type="match status" value="1"/>
</dbReference>
<dbReference type="Gene3D" id="2.40.30.10">
    <property type="entry name" value="Translation factors"/>
    <property type="match status" value="1"/>
</dbReference>
<proteinExistence type="predicted"/>
<dbReference type="PANTHER" id="PTHR47354:SF1">
    <property type="entry name" value="CARNITINE MONOOXYGENASE REDUCTASE SUBUNIT"/>
    <property type="match status" value="1"/>
</dbReference>
<sequence length="325" mass="35404">MVAAMNDSTMTVRVARRNIEADGIVSFELASLDGGDLPAFDAGAHIDVHLPAGHVRQYSLCSAPHERSRYQIAVLREAQSRGGSAGMHDAIKEGDELRVSMPRNHFALASGPAKHLLLAGGIGLTPLLCMAQHLDRSGGDFELHYCARTRSRAAFLGRLANASWAGRVQYHFDDEEAHQRLHFGALFKEAHAHTHLYVCGPQGFMNAVLEAARANSWPENRLHYEFFSAPAVDTSSDGAFEVCLARSGKTVTIPADQSVTQALADAGVDVPVSCEQGICGTCVTRVLDGEPEHRDLYLSPDEQTRNDQFLPCCSRSKSRRLVLDL</sequence>
<keyword evidence="4" id="KW-0001">2Fe-2S</keyword>
<name>A0A2U3I3G5_9BURK</name>
<evidence type="ECO:0000256" key="8">
    <source>
        <dbReference type="ARBA" id="ARBA00023014"/>
    </source>
</evidence>
<dbReference type="Gene3D" id="3.40.50.80">
    <property type="entry name" value="Nucleotide-binding domain of ferredoxin-NADP reductase (FNR) module"/>
    <property type="match status" value="1"/>
</dbReference>
<dbReference type="InterPro" id="IPR017927">
    <property type="entry name" value="FAD-bd_FR_type"/>
</dbReference>
<dbReference type="EMBL" id="OGTP01000004">
    <property type="protein sequence ID" value="SPB14641.1"/>
    <property type="molecule type" value="Genomic_DNA"/>
</dbReference>
<dbReference type="PROSITE" id="PS51085">
    <property type="entry name" value="2FE2S_FER_2"/>
    <property type="match status" value="1"/>
</dbReference>
<dbReference type="GO" id="GO:0051537">
    <property type="term" value="F:2 iron, 2 sulfur cluster binding"/>
    <property type="evidence" value="ECO:0007669"/>
    <property type="project" value="UniProtKB-KW"/>
</dbReference>
<dbReference type="SUPFAM" id="SSF63380">
    <property type="entry name" value="Riboflavin synthase domain-like"/>
    <property type="match status" value="1"/>
</dbReference>
<dbReference type="Pfam" id="PF00111">
    <property type="entry name" value="Fer2"/>
    <property type="match status" value="1"/>
</dbReference>
<keyword evidence="7" id="KW-0408">Iron</keyword>
<dbReference type="GO" id="GO:0016491">
    <property type="term" value="F:oxidoreductase activity"/>
    <property type="evidence" value="ECO:0007669"/>
    <property type="project" value="UniProtKB-KW"/>
</dbReference>
<evidence type="ECO:0000259" key="10">
    <source>
        <dbReference type="PROSITE" id="PS51384"/>
    </source>
</evidence>
<evidence type="ECO:0000256" key="3">
    <source>
        <dbReference type="ARBA" id="ARBA00022643"/>
    </source>
</evidence>